<gene>
    <name evidence="2" type="ORF">HUJ06_004274</name>
</gene>
<protein>
    <submittedName>
        <fullName evidence="2">Uncharacterized protein</fullName>
    </submittedName>
</protein>
<organism evidence="2 3">
    <name type="scientific">Nelumbo nucifera</name>
    <name type="common">Sacred lotus</name>
    <dbReference type="NCBI Taxonomy" id="4432"/>
    <lineage>
        <taxon>Eukaryota</taxon>
        <taxon>Viridiplantae</taxon>
        <taxon>Streptophyta</taxon>
        <taxon>Embryophyta</taxon>
        <taxon>Tracheophyta</taxon>
        <taxon>Spermatophyta</taxon>
        <taxon>Magnoliopsida</taxon>
        <taxon>Proteales</taxon>
        <taxon>Nelumbonaceae</taxon>
        <taxon>Nelumbo</taxon>
    </lineage>
</organism>
<dbReference type="AlphaFoldDB" id="A0A822ZIX1"/>
<comment type="caution">
    <text evidence="2">The sequence shown here is derived from an EMBL/GenBank/DDBJ whole genome shotgun (WGS) entry which is preliminary data.</text>
</comment>
<keyword evidence="1" id="KW-0472">Membrane</keyword>
<proteinExistence type="predicted"/>
<reference evidence="2 3" key="1">
    <citation type="journal article" date="2020" name="Mol. Biol. Evol.">
        <title>Distinct Expression and Methylation Patterns for Genes with Different Fates following a Single Whole-Genome Duplication in Flowering Plants.</title>
        <authorList>
            <person name="Shi T."/>
            <person name="Rahmani R.S."/>
            <person name="Gugger P.F."/>
            <person name="Wang M."/>
            <person name="Li H."/>
            <person name="Zhang Y."/>
            <person name="Li Z."/>
            <person name="Wang Q."/>
            <person name="Van de Peer Y."/>
            <person name="Marchal K."/>
            <person name="Chen J."/>
        </authorList>
    </citation>
    <scope>NUCLEOTIDE SEQUENCE [LARGE SCALE GENOMIC DNA]</scope>
    <source>
        <tissue evidence="2">Leaf</tissue>
    </source>
</reference>
<dbReference type="Proteomes" id="UP000607653">
    <property type="component" value="Unassembled WGS sequence"/>
</dbReference>
<feature type="transmembrane region" description="Helical" evidence="1">
    <location>
        <begin position="116"/>
        <end position="137"/>
    </location>
</feature>
<keyword evidence="1" id="KW-0812">Transmembrane</keyword>
<sequence>MQNHLHKWLILTSTSTTYNDSMSFALSLSLLKCNQRKFLLLVHNHIIILNFPQRTYMDCCNFPVSNFVAILLQKVENTPCRERERGHKNRTWGYMIKPLHVVVQSSLLLMDEWLLSLVRWLILAAYMHIGWVISWALHEKKRAQCSQGQPADYSHFRQFSLLLDAAGKSSLAALHSLPLRVRPFDGRLLNLQSHTPTSPPVFF</sequence>
<dbReference type="EMBL" id="DUZY01000007">
    <property type="protein sequence ID" value="DAD46044.1"/>
    <property type="molecule type" value="Genomic_DNA"/>
</dbReference>
<keyword evidence="3" id="KW-1185">Reference proteome</keyword>
<accession>A0A822ZIX1</accession>
<keyword evidence="1" id="KW-1133">Transmembrane helix</keyword>
<evidence type="ECO:0000256" key="1">
    <source>
        <dbReference type="SAM" id="Phobius"/>
    </source>
</evidence>
<name>A0A822ZIX1_NELNU</name>
<evidence type="ECO:0000313" key="2">
    <source>
        <dbReference type="EMBL" id="DAD46044.1"/>
    </source>
</evidence>
<evidence type="ECO:0000313" key="3">
    <source>
        <dbReference type="Proteomes" id="UP000607653"/>
    </source>
</evidence>